<organism evidence="1 2">
    <name type="scientific">Gordonibacter massiliensis</name>
    <name type="common">ex Traore et al. 2017</name>
    <dbReference type="NCBI Taxonomy" id="1841863"/>
    <lineage>
        <taxon>Bacteria</taxon>
        <taxon>Bacillati</taxon>
        <taxon>Actinomycetota</taxon>
        <taxon>Coriobacteriia</taxon>
        <taxon>Eggerthellales</taxon>
        <taxon>Eggerthellaceae</taxon>
        <taxon>Gordonibacter</taxon>
    </lineage>
</organism>
<proteinExistence type="predicted"/>
<comment type="caution">
    <text evidence="1">The sequence shown here is derived from an EMBL/GenBank/DDBJ whole genome shotgun (WGS) entry which is preliminary data.</text>
</comment>
<protein>
    <recommendedName>
        <fullName evidence="3">AAA family ATPase</fullName>
    </recommendedName>
</protein>
<dbReference type="EMBL" id="JACMSE010000005">
    <property type="protein sequence ID" value="MBC2889474.1"/>
    <property type="molecule type" value="Genomic_DNA"/>
</dbReference>
<name>A0A842JDH3_9ACTN</name>
<dbReference type="SUPFAM" id="SSF52540">
    <property type="entry name" value="P-loop containing nucleoside triphosphate hydrolases"/>
    <property type="match status" value="1"/>
</dbReference>
<evidence type="ECO:0000313" key="1">
    <source>
        <dbReference type="EMBL" id="MBC2889474.1"/>
    </source>
</evidence>
<sequence length="230" mass="25948">MRMPLDELVKTDGNREAFDRVIDITEKHDKPEKLFLVGPKESGKTTLLRARQLDKDLLSTKRVLYRPCAELPEAMRAEVYDGFFEDLGTYEVLFLDDFEGFFEDAELGPMMCKLLLGERAQHGLDTVISSSKPLSEYDLSEFGGMLDDFEEISIEALDADGLVTYVQGLVEDYTEEGKSPVLAPEAIEYIARDLGQTPTMIRKATHFLMTQYEGEPGAELSREFVEQALA</sequence>
<gene>
    <name evidence="1" type="ORF">H7313_08970</name>
</gene>
<dbReference type="Proteomes" id="UP000587396">
    <property type="component" value="Unassembled WGS sequence"/>
</dbReference>
<dbReference type="RefSeq" id="WP_185905290.1">
    <property type="nucleotide sequence ID" value="NZ_JACMSE010000005.1"/>
</dbReference>
<dbReference type="AlphaFoldDB" id="A0A842JDH3"/>
<dbReference type="InterPro" id="IPR027417">
    <property type="entry name" value="P-loop_NTPase"/>
</dbReference>
<keyword evidence="2" id="KW-1185">Reference proteome</keyword>
<evidence type="ECO:0000313" key="2">
    <source>
        <dbReference type="Proteomes" id="UP000587396"/>
    </source>
</evidence>
<evidence type="ECO:0008006" key="3">
    <source>
        <dbReference type="Google" id="ProtNLM"/>
    </source>
</evidence>
<reference evidence="1 2" key="1">
    <citation type="submission" date="2020-08" db="EMBL/GenBank/DDBJ databases">
        <authorList>
            <person name="Liu C."/>
            <person name="Sun Q."/>
        </authorList>
    </citation>
    <scope>NUCLEOTIDE SEQUENCE [LARGE SCALE GENOMIC DNA]</scope>
    <source>
        <strain evidence="1 2">N22</strain>
    </source>
</reference>
<dbReference type="Gene3D" id="3.40.50.300">
    <property type="entry name" value="P-loop containing nucleotide triphosphate hydrolases"/>
    <property type="match status" value="1"/>
</dbReference>
<accession>A0A842JDH3</accession>